<dbReference type="InterPro" id="IPR007110">
    <property type="entry name" value="Ig-like_dom"/>
</dbReference>
<evidence type="ECO:0000256" key="3">
    <source>
        <dbReference type="ARBA" id="ARBA00045430"/>
    </source>
</evidence>
<protein>
    <recommendedName>
        <fullName evidence="1">B-cell receptor CD22</fullName>
    </recommendedName>
    <alternativeName>
        <fullName evidence="2">Sialic acid-binding Ig-like lectin 2</fullName>
    </alternativeName>
</protein>
<comment type="caution">
    <text evidence="7">The sequence shown here is derived from an EMBL/GenBank/DDBJ whole genome shotgun (WGS) entry which is preliminary data.</text>
</comment>
<dbReference type="PANTHER" id="PTHR46013:SF4">
    <property type="entry name" value="B-CELL RECEPTOR CD22-RELATED"/>
    <property type="match status" value="1"/>
</dbReference>
<comment type="function">
    <text evidence="3">Most highly expressed siglec (sialic acid-binding immunoglobulin-like lectin) on B-cells that plays a role in various aspects of B-cell biology including differentiation, antigen presentation, and trafficking to bone marrow. Binds to alpha 2,6-linked sialic acid residues of surface molecules such as CD22 itself, CD45 and IgM in a cis configuration. Can also bind to ligands on other cells as an adhesion molecule in a trans configuration. Acts as an inhibitory coreceptor on the surface of B-cells and inhibits B-cell receptor induced signaling, characterized by inhibition of the calcium mobilization and cellular activation. Mechanistically, the immunoreceptor tyrosine-based inhibitory motif domain is phosphorylated by the Src kinase LYN, which in turn leads to the recruitment of the protein tyrosine phosphatase 1/PTPN6, leading to the negative regulation of BCR signaling. If this negative signaling from is of sufficient strength, apoptosis of the B-cell can be induced.</text>
</comment>
<proteinExistence type="predicted"/>
<evidence type="ECO:0000259" key="6">
    <source>
        <dbReference type="PROSITE" id="PS50835"/>
    </source>
</evidence>
<dbReference type="AlphaFoldDB" id="A0AAD7R0E2"/>
<keyword evidence="8" id="KW-1185">Reference proteome</keyword>
<accession>A0AAD7R0E2</accession>
<evidence type="ECO:0000313" key="8">
    <source>
        <dbReference type="Proteomes" id="UP001221898"/>
    </source>
</evidence>
<evidence type="ECO:0000256" key="1">
    <source>
        <dbReference type="ARBA" id="ARBA00040106"/>
    </source>
</evidence>
<dbReference type="InterPro" id="IPR056386">
    <property type="entry name" value="Ig_CD22"/>
</dbReference>
<name>A0AAD7R0E2_9TELE</name>
<dbReference type="SUPFAM" id="SSF48726">
    <property type="entry name" value="Immunoglobulin"/>
    <property type="match status" value="2"/>
</dbReference>
<dbReference type="Pfam" id="PF13895">
    <property type="entry name" value="Ig_2"/>
    <property type="match status" value="1"/>
</dbReference>
<comment type="subunit">
    <text evidence="4">Predominantly monomer of isoform CD22-beta. Also found as heterodimer of isoform CD22-beta and a shorter isoform. Interacts with PTPN6/SHP-1, LYN, SYK, PIK3R1/PIK3R2 and PLCG1 upon phosphorylation. Interacts with GRB2, INPP5D and SHC1 upon phosphorylation. May form a complex with INPP5D/SHIP, GRB2 and SHC1.</text>
</comment>
<sequence length="210" mass="23582">MLLQRYIIFVVLSLTVQGVLGQDGWSVSYRHVRICALKGSSVDMPCTYSYPNDNTVESTFWFVEKTVDLAKTPEYKGRVEYRGNKEHDCTLRVRGLRKSDSKAYFFRFITDKDSYYGQSGSTLSVTDLQVEVNPATVTEGQRVTLTCRTTCTLSGSPAFIWYKNKLPLSTTNLYNNYLQFTASSEDSGSYSCGVRGQTKLSSPAVTLSVR</sequence>
<evidence type="ECO:0000256" key="4">
    <source>
        <dbReference type="ARBA" id="ARBA00046458"/>
    </source>
</evidence>
<evidence type="ECO:0000256" key="2">
    <source>
        <dbReference type="ARBA" id="ARBA00041781"/>
    </source>
</evidence>
<organism evidence="7 8">
    <name type="scientific">Aldrovandia affinis</name>
    <dbReference type="NCBI Taxonomy" id="143900"/>
    <lineage>
        <taxon>Eukaryota</taxon>
        <taxon>Metazoa</taxon>
        <taxon>Chordata</taxon>
        <taxon>Craniata</taxon>
        <taxon>Vertebrata</taxon>
        <taxon>Euteleostomi</taxon>
        <taxon>Actinopterygii</taxon>
        <taxon>Neopterygii</taxon>
        <taxon>Teleostei</taxon>
        <taxon>Notacanthiformes</taxon>
        <taxon>Halosauridae</taxon>
        <taxon>Aldrovandia</taxon>
    </lineage>
</organism>
<dbReference type="Pfam" id="PF24518">
    <property type="entry name" value="Ig_CD22"/>
    <property type="match status" value="1"/>
</dbReference>
<dbReference type="InterPro" id="IPR003598">
    <property type="entry name" value="Ig_sub2"/>
</dbReference>
<dbReference type="SMART" id="SM00408">
    <property type="entry name" value="IGc2"/>
    <property type="match status" value="1"/>
</dbReference>
<feature type="non-terminal residue" evidence="7">
    <location>
        <position position="1"/>
    </location>
</feature>
<dbReference type="InterPro" id="IPR036179">
    <property type="entry name" value="Ig-like_dom_sf"/>
</dbReference>
<evidence type="ECO:0000313" key="7">
    <source>
        <dbReference type="EMBL" id="KAJ8349260.1"/>
    </source>
</evidence>
<keyword evidence="5" id="KW-0732">Signal</keyword>
<dbReference type="PANTHER" id="PTHR46013">
    <property type="entry name" value="VASCULAR CELL ADHESION MOLECULE 1"/>
    <property type="match status" value="1"/>
</dbReference>
<dbReference type="PROSITE" id="PS50835">
    <property type="entry name" value="IG_LIKE"/>
    <property type="match status" value="1"/>
</dbReference>
<dbReference type="InterPro" id="IPR003599">
    <property type="entry name" value="Ig_sub"/>
</dbReference>
<feature type="signal peptide" evidence="5">
    <location>
        <begin position="1"/>
        <end position="21"/>
    </location>
</feature>
<gene>
    <name evidence="7" type="ORF">AAFF_G00170510</name>
</gene>
<dbReference type="EMBL" id="JAINUG010002284">
    <property type="protein sequence ID" value="KAJ8349260.1"/>
    <property type="molecule type" value="Genomic_DNA"/>
</dbReference>
<reference evidence="7" key="1">
    <citation type="journal article" date="2023" name="Science">
        <title>Genome structures resolve the early diversification of teleost fishes.</title>
        <authorList>
            <person name="Parey E."/>
            <person name="Louis A."/>
            <person name="Montfort J."/>
            <person name="Bouchez O."/>
            <person name="Roques C."/>
            <person name="Iampietro C."/>
            <person name="Lluch J."/>
            <person name="Castinel A."/>
            <person name="Donnadieu C."/>
            <person name="Desvignes T."/>
            <person name="Floi Bucao C."/>
            <person name="Jouanno E."/>
            <person name="Wen M."/>
            <person name="Mejri S."/>
            <person name="Dirks R."/>
            <person name="Jansen H."/>
            <person name="Henkel C."/>
            <person name="Chen W.J."/>
            <person name="Zahm M."/>
            <person name="Cabau C."/>
            <person name="Klopp C."/>
            <person name="Thompson A.W."/>
            <person name="Robinson-Rechavi M."/>
            <person name="Braasch I."/>
            <person name="Lecointre G."/>
            <person name="Bobe J."/>
            <person name="Postlethwait J.H."/>
            <person name="Berthelot C."/>
            <person name="Roest Crollius H."/>
            <person name="Guiguen Y."/>
        </authorList>
    </citation>
    <scope>NUCLEOTIDE SEQUENCE</scope>
    <source>
        <strain evidence="7">NC1722</strain>
    </source>
</reference>
<dbReference type="InterPro" id="IPR013783">
    <property type="entry name" value="Ig-like_fold"/>
</dbReference>
<dbReference type="Gene3D" id="2.60.40.10">
    <property type="entry name" value="Immunoglobulins"/>
    <property type="match status" value="2"/>
</dbReference>
<evidence type="ECO:0000256" key="5">
    <source>
        <dbReference type="SAM" id="SignalP"/>
    </source>
</evidence>
<dbReference type="Proteomes" id="UP001221898">
    <property type="component" value="Unassembled WGS sequence"/>
</dbReference>
<feature type="domain" description="Ig-like" evidence="6">
    <location>
        <begin position="121"/>
        <end position="208"/>
    </location>
</feature>
<dbReference type="SMART" id="SM00409">
    <property type="entry name" value="IG"/>
    <property type="match status" value="2"/>
</dbReference>
<feature type="chain" id="PRO_5042029800" description="B-cell receptor CD22" evidence="5">
    <location>
        <begin position="22"/>
        <end position="210"/>
    </location>
</feature>